<proteinExistence type="predicted"/>
<reference evidence="3 4" key="1">
    <citation type="journal article" date="2021" name="Nat. Plants">
        <title>The Taxus genome provides insights into paclitaxel biosynthesis.</title>
        <authorList>
            <person name="Xiong X."/>
            <person name="Gou J."/>
            <person name="Liao Q."/>
            <person name="Li Y."/>
            <person name="Zhou Q."/>
            <person name="Bi G."/>
            <person name="Li C."/>
            <person name="Du R."/>
            <person name="Wang X."/>
            <person name="Sun T."/>
            <person name="Guo L."/>
            <person name="Liang H."/>
            <person name="Lu P."/>
            <person name="Wu Y."/>
            <person name="Zhang Z."/>
            <person name="Ro D.K."/>
            <person name="Shang Y."/>
            <person name="Huang S."/>
            <person name="Yan J."/>
        </authorList>
    </citation>
    <scope>NUCLEOTIDE SEQUENCE [LARGE SCALE GENOMIC DNA]</scope>
    <source>
        <strain evidence="3">Ta-2019</strain>
    </source>
</reference>
<keyword evidence="2" id="KW-0812">Transmembrane</keyword>
<feature type="non-terminal residue" evidence="3">
    <location>
        <position position="1"/>
    </location>
</feature>
<dbReference type="AlphaFoldDB" id="A0AA38G642"/>
<dbReference type="EMBL" id="JAHRHJ020000005">
    <property type="protein sequence ID" value="KAH9315353.1"/>
    <property type="molecule type" value="Genomic_DNA"/>
</dbReference>
<evidence type="ECO:0000256" key="2">
    <source>
        <dbReference type="SAM" id="Phobius"/>
    </source>
</evidence>
<evidence type="ECO:0000313" key="3">
    <source>
        <dbReference type="EMBL" id="KAH9315353.1"/>
    </source>
</evidence>
<feature type="transmembrane region" description="Helical" evidence="2">
    <location>
        <begin position="141"/>
        <end position="163"/>
    </location>
</feature>
<feature type="compositionally biased region" description="Polar residues" evidence="1">
    <location>
        <begin position="59"/>
        <end position="69"/>
    </location>
</feature>
<accession>A0AA38G642</accession>
<evidence type="ECO:0000256" key="1">
    <source>
        <dbReference type="SAM" id="MobiDB-lite"/>
    </source>
</evidence>
<keyword evidence="4" id="KW-1185">Reference proteome</keyword>
<dbReference type="OMA" id="RSSAWYP"/>
<dbReference type="Proteomes" id="UP000824469">
    <property type="component" value="Unassembled WGS sequence"/>
</dbReference>
<dbReference type="PANTHER" id="PTHR36787">
    <property type="entry name" value="TRANSMEMBRANE PROTEIN"/>
    <property type="match status" value="1"/>
</dbReference>
<gene>
    <name evidence="3" type="ORF">KI387_023980</name>
</gene>
<protein>
    <submittedName>
        <fullName evidence="3">Uncharacterized protein</fullName>
    </submittedName>
</protein>
<keyword evidence="2" id="KW-1133">Transmembrane helix</keyword>
<feature type="region of interest" description="Disordered" evidence="1">
    <location>
        <begin position="170"/>
        <end position="200"/>
    </location>
</feature>
<sequence length="266" mass="28579">VLLNAGMIMYPPPPPPGIHQSGGIYAVPSLGGGVGACAALIPLTYNIPTITVGAENDQSDGSPTQSDTGRGSPAGAPAPEGLHQHHGAPARDVQGQRDDNQRQLVRRFQVGFQLDLLLMLKLAVVVFVFNQDGSKERLFLLLSLATLVYLYQTGALAPLLRWISDSAQRARLPPPPPRVVNPQHAGRPEGLQEAGNEPNTQNVERQGLQDAVVQEAPNDHNGPDDRVNQGAGHLQGLNWWGFVKEVQMIVVGFLMSLLPGFHHHAD</sequence>
<feature type="region of interest" description="Disordered" evidence="1">
    <location>
        <begin position="54"/>
        <end position="99"/>
    </location>
</feature>
<comment type="caution">
    <text evidence="3">The sequence shown here is derived from an EMBL/GenBank/DDBJ whole genome shotgun (WGS) entry which is preliminary data.</text>
</comment>
<evidence type="ECO:0000313" key="4">
    <source>
        <dbReference type="Proteomes" id="UP000824469"/>
    </source>
</evidence>
<keyword evidence="2" id="KW-0472">Membrane</keyword>
<organism evidence="3 4">
    <name type="scientific">Taxus chinensis</name>
    <name type="common">Chinese yew</name>
    <name type="synonym">Taxus wallichiana var. chinensis</name>
    <dbReference type="NCBI Taxonomy" id="29808"/>
    <lineage>
        <taxon>Eukaryota</taxon>
        <taxon>Viridiplantae</taxon>
        <taxon>Streptophyta</taxon>
        <taxon>Embryophyta</taxon>
        <taxon>Tracheophyta</taxon>
        <taxon>Spermatophyta</taxon>
        <taxon>Pinopsida</taxon>
        <taxon>Pinidae</taxon>
        <taxon>Conifers II</taxon>
        <taxon>Cupressales</taxon>
        <taxon>Taxaceae</taxon>
        <taxon>Taxus</taxon>
    </lineage>
</organism>
<name>A0AA38G642_TAXCH</name>
<feature type="transmembrane region" description="Helical" evidence="2">
    <location>
        <begin position="110"/>
        <end position="129"/>
    </location>
</feature>